<dbReference type="EMBL" id="CAJFCW020000005">
    <property type="protein sequence ID" value="CAG9118722.1"/>
    <property type="molecule type" value="Genomic_DNA"/>
</dbReference>
<dbReference type="AlphaFoldDB" id="A0A811L9G5"/>
<reference evidence="2" key="1">
    <citation type="submission" date="2020-09" db="EMBL/GenBank/DDBJ databases">
        <authorList>
            <person name="Kikuchi T."/>
        </authorList>
    </citation>
    <scope>NUCLEOTIDE SEQUENCE</scope>
    <source>
        <strain evidence="2">SH1</strain>
    </source>
</reference>
<feature type="compositionally biased region" description="Acidic residues" evidence="1">
    <location>
        <begin position="359"/>
        <end position="368"/>
    </location>
</feature>
<sequence>MKGLYEEIKNFKKRMTEGRAVAQSQPSLVTGRYLFPLRKTQSRDRESVANWREKNCCCQQRAIEAESAQRKLIEENVELRRLCLYLDKQRIQKQRQLRDIQQSNQIYDQAHTLHRQQQCCYAPPCCSQCNYQEACCQVDDHNNGSLKWSESPQENRSTESPKRDESLLAYIKALEERILLLEAEKTSKDGSRYQSQDKLPKANVNIQTSFVESARFTCSTPQSELSEESYTPQAATENDLQHLQVSMKTSSTTYTSSSFDEAEDDLSVATTVYRPLAETKLTTEQQKELQNTQTASTIVRKFMSTREKFLQSIRKRVESPEYAQIQRNLGTAKDRRRMYAYGQHSFDVAGHYDYNHPEDYDENSDNDDLPPKLNLISTSGRRNPARLSA</sequence>
<dbReference type="Proteomes" id="UP000614601">
    <property type="component" value="Unassembled WGS sequence"/>
</dbReference>
<dbReference type="Proteomes" id="UP000783686">
    <property type="component" value="Unassembled WGS sequence"/>
</dbReference>
<comment type="caution">
    <text evidence="2">The sequence shown here is derived from an EMBL/GenBank/DDBJ whole genome shotgun (WGS) entry which is preliminary data.</text>
</comment>
<accession>A0A811L9G5</accession>
<evidence type="ECO:0000313" key="3">
    <source>
        <dbReference type="Proteomes" id="UP000614601"/>
    </source>
</evidence>
<dbReference type="OrthoDB" id="5818277at2759"/>
<keyword evidence="3" id="KW-1185">Reference proteome</keyword>
<evidence type="ECO:0000313" key="2">
    <source>
        <dbReference type="EMBL" id="CAD5223764.1"/>
    </source>
</evidence>
<dbReference type="EMBL" id="CAJFDH010000005">
    <property type="protein sequence ID" value="CAD5223764.1"/>
    <property type="molecule type" value="Genomic_DNA"/>
</dbReference>
<proteinExistence type="predicted"/>
<evidence type="ECO:0000256" key="1">
    <source>
        <dbReference type="SAM" id="MobiDB-lite"/>
    </source>
</evidence>
<protein>
    <submittedName>
        <fullName evidence="2">Uncharacterized protein</fullName>
    </submittedName>
</protein>
<organism evidence="2 3">
    <name type="scientific">Bursaphelenchus okinawaensis</name>
    <dbReference type="NCBI Taxonomy" id="465554"/>
    <lineage>
        <taxon>Eukaryota</taxon>
        <taxon>Metazoa</taxon>
        <taxon>Ecdysozoa</taxon>
        <taxon>Nematoda</taxon>
        <taxon>Chromadorea</taxon>
        <taxon>Rhabditida</taxon>
        <taxon>Tylenchina</taxon>
        <taxon>Tylenchomorpha</taxon>
        <taxon>Aphelenchoidea</taxon>
        <taxon>Aphelenchoididae</taxon>
        <taxon>Bursaphelenchus</taxon>
    </lineage>
</organism>
<feature type="region of interest" description="Disordered" evidence="1">
    <location>
        <begin position="356"/>
        <end position="389"/>
    </location>
</feature>
<name>A0A811L9G5_9BILA</name>
<gene>
    <name evidence="2" type="ORF">BOKJ2_LOCUS10534</name>
</gene>